<dbReference type="PANTHER" id="PTHR40547">
    <property type="entry name" value="SLL0298 PROTEIN"/>
    <property type="match status" value="1"/>
</dbReference>
<keyword evidence="1" id="KW-0472">Membrane</keyword>
<keyword evidence="4" id="KW-1185">Reference proteome</keyword>
<accession>A0A5R9IQ16</accession>
<dbReference type="InterPro" id="IPR018639">
    <property type="entry name" value="DUF2062"/>
</dbReference>
<evidence type="ECO:0000259" key="2">
    <source>
        <dbReference type="Pfam" id="PF09835"/>
    </source>
</evidence>
<proteinExistence type="predicted"/>
<keyword evidence="1" id="KW-1133">Transmembrane helix</keyword>
<sequence length="172" mass="19803">MPKKLIKRWLPDHQKLKSHKHLQIFGDLLHDGNLWHLNRRSVTKAFAIGLFMAFVPLPFQMLLAAGTAIWLHANLPLSAALVWLSNPFTIPPIFYGCYKLGTILLNVPQQDFTFQLSMAWISESLSAVWAPFLLGCLVCAVFFSTLGYIGISTLWRLNVSRNWRNRQQRKKR</sequence>
<dbReference type="Pfam" id="PF09835">
    <property type="entry name" value="DUF2062"/>
    <property type="match status" value="1"/>
</dbReference>
<name>A0A5R9IQ16_9GAMM</name>
<dbReference type="EMBL" id="VCBC01000002">
    <property type="protein sequence ID" value="TLU67624.1"/>
    <property type="molecule type" value="Genomic_DNA"/>
</dbReference>
<protein>
    <submittedName>
        <fullName evidence="3">DUF2062 domain-containing protein</fullName>
    </submittedName>
</protein>
<dbReference type="PANTHER" id="PTHR40547:SF1">
    <property type="entry name" value="SLL0298 PROTEIN"/>
    <property type="match status" value="1"/>
</dbReference>
<dbReference type="RefSeq" id="WP_138318227.1">
    <property type="nucleotide sequence ID" value="NZ_VCBC01000002.1"/>
</dbReference>
<dbReference type="OrthoDB" id="9786029at2"/>
<evidence type="ECO:0000313" key="4">
    <source>
        <dbReference type="Proteomes" id="UP000307790"/>
    </source>
</evidence>
<evidence type="ECO:0000313" key="3">
    <source>
        <dbReference type="EMBL" id="TLU67624.1"/>
    </source>
</evidence>
<feature type="transmembrane region" description="Helical" evidence="1">
    <location>
        <begin position="128"/>
        <end position="151"/>
    </location>
</feature>
<dbReference type="Proteomes" id="UP000307790">
    <property type="component" value="Unassembled WGS sequence"/>
</dbReference>
<dbReference type="AlphaFoldDB" id="A0A5R9IQ16"/>
<keyword evidence="1" id="KW-0812">Transmembrane</keyword>
<comment type="caution">
    <text evidence="3">The sequence shown here is derived from an EMBL/GenBank/DDBJ whole genome shotgun (WGS) entry which is preliminary data.</text>
</comment>
<feature type="domain" description="DUF2062" evidence="2">
    <location>
        <begin position="23"/>
        <end position="164"/>
    </location>
</feature>
<gene>
    <name evidence="3" type="ORF">FE810_01370</name>
</gene>
<reference evidence="3 4" key="1">
    <citation type="submission" date="2019-05" db="EMBL/GenBank/DDBJ databases">
        <title>Genome sequences of Thalassotalea litorea 1K03283.</title>
        <authorList>
            <person name="Zhang D."/>
        </authorList>
    </citation>
    <scope>NUCLEOTIDE SEQUENCE [LARGE SCALE GENOMIC DNA]</scope>
    <source>
        <strain evidence="3 4">MCCC 1K03283</strain>
    </source>
</reference>
<organism evidence="3 4">
    <name type="scientific">Thalassotalea litorea</name>
    <dbReference type="NCBI Taxonomy" id="2020715"/>
    <lineage>
        <taxon>Bacteria</taxon>
        <taxon>Pseudomonadati</taxon>
        <taxon>Pseudomonadota</taxon>
        <taxon>Gammaproteobacteria</taxon>
        <taxon>Alteromonadales</taxon>
        <taxon>Colwelliaceae</taxon>
        <taxon>Thalassotalea</taxon>
    </lineage>
</organism>
<feature type="transmembrane region" description="Helical" evidence="1">
    <location>
        <begin position="45"/>
        <end position="71"/>
    </location>
</feature>
<evidence type="ECO:0000256" key="1">
    <source>
        <dbReference type="SAM" id="Phobius"/>
    </source>
</evidence>